<accession>C5LCJ4</accession>
<name>C5LCJ4_PERM5</name>
<dbReference type="InParanoid" id="C5LCJ4"/>
<dbReference type="Proteomes" id="UP000007800">
    <property type="component" value="Unassembled WGS sequence"/>
</dbReference>
<dbReference type="AlphaFoldDB" id="C5LCJ4"/>
<sequence length="84" mass="9530">MNDLISPFKPKPSRGAIEQLWNNTGQQQTSVGMVNYVKRTFGMFEGEVVEVGDFAGYDLMRFMNSRVSEARTKVVRNDINALLK</sequence>
<dbReference type="GeneID" id="9042652"/>
<dbReference type="EMBL" id="GG680918">
    <property type="protein sequence ID" value="EER05677.1"/>
    <property type="molecule type" value="Genomic_DNA"/>
</dbReference>
<gene>
    <name evidence="1" type="ORF">Pmar_PMAR011723</name>
</gene>
<evidence type="ECO:0000313" key="1">
    <source>
        <dbReference type="EMBL" id="EER05677.1"/>
    </source>
</evidence>
<proteinExistence type="predicted"/>
<organism evidence="2">
    <name type="scientific">Perkinsus marinus (strain ATCC 50983 / TXsc)</name>
    <dbReference type="NCBI Taxonomy" id="423536"/>
    <lineage>
        <taxon>Eukaryota</taxon>
        <taxon>Sar</taxon>
        <taxon>Alveolata</taxon>
        <taxon>Perkinsozoa</taxon>
        <taxon>Perkinsea</taxon>
        <taxon>Perkinsida</taxon>
        <taxon>Perkinsidae</taxon>
        <taxon>Perkinsus</taxon>
    </lineage>
</organism>
<keyword evidence="2" id="KW-1185">Reference proteome</keyword>
<reference evidence="1 2" key="1">
    <citation type="submission" date="2008-07" db="EMBL/GenBank/DDBJ databases">
        <authorList>
            <person name="El-Sayed N."/>
            <person name="Caler E."/>
            <person name="Inman J."/>
            <person name="Amedeo P."/>
            <person name="Hass B."/>
            <person name="Wortman J."/>
        </authorList>
    </citation>
    <scope>NUCLEOTIDE SEQUENCE [LARGE SCALE GENOMIC DNA]</scope>
    <source>
        <strain evidence="2">ATCC 50983 / TXsc</strain>
    </source>
</reference>
<dbReference type="RefSeq" id="XP_002773861.1">
    <property type="nucleotide sequence ID" value="XM_002773815.1"/>
</dbReference>
<protein>
    <submittedName>
        <fullName evidence="1">Uncharacterized protein</fullName>
    </submittedName>
</protein>
<evidence type="ECO:0000313" key="2">
    <source>
        <dbReference type="Proteomes" id="UP000007800"/>
    </source>
</evidence>